<comment type="caution">
    <text evidence="3">The sequence shown here is derived from an EMBL/GenBank/DDBJ whole genome shotgun (WGS) entry which is preliminary data.</text>
</comment>
<proteinExistence type="predicted"/>
<feature type="compositionally biased region" description="Basic and acidic residues" evidence="1">
    <location>
        <begin position="504"/>
        <end position="514"/>
    </location>
</feature>
<organism evidence="3 4">
    <name type="scientific">Kribbella sandramycini</name>
    <dbReference type="NCBI Taxonomy" id="60450"/>
    <lineage>
        <taxon>Bacteria</taxon>
        <taxon>Bacillati</taxon>
        <taxon>Actinomycetota</taxon>
        <taxon>Actinomycetes</taxon>
        <taxon>Propionibacteriales</taxon>
        <taxon>Kribbellaceae</taxon>
        <taxon>Kribbella</taxon>
    </lineage>
</organism>
<dbReference type="EMBL" id="JACHKF010000001">
    <property type="protein sequence ID" value="MBB6570443.1"/>
    <property type="molecule type" value="Genomic_DNA"/>
</dbReference>
<evidence type="ECO:0000313" key="3">
    <source>
        <dbReference type="EMBL" id="NOL45303.1"/>
    </source>
</evidence>
<protein>
    <submittedName>
        <fullName evidence="3">Uncharacterized protein</fullName>
    </submittedName>
</protein>
<dbReference type="EMBL" id="JABJRC010000011">
    <property type="protein sequence ID" value="NOL45303.1"/>
    <property type="molecule type" value="Genomic_DNA"/>
</dbReference>
<dbReference type="RefSeq" id="WP_171678575.1">
    <property type="nucleotide sequence ID" value="NZ_BAAAGT010000017.1"/>
</dbReference>
<reference evidence="3 4" key="1">
    <citation type="submission" date="2020-05" db="EMBL/GenBank/DDBJ databases">
        <title>Genome sequence of Kribbella sandramycini ATCC 39419.</title>
        <authorList>
            <person name="Maclea K.S."/>
            <person name="Fair J.L."/>
        </authorList>
    </citation>
    <scope>NUCLEOTIDE SEQUENCE [LARGE SCALE GENOMIC DNA]</scope>
    <source>
        <strain evidence="3 4">ATCC 39419</strain>
    </source>
</reference>
<evidence type="ECO:0000313" key="4">
    <source>
        <dbReference type="Proteomes" id="UP000534306"/>
    </source>
</evidence>
<evidence type="ECO:0000256" key="1">
    <source>
        <dbReference type="SAM" id="MobiDB-lite"/>
    </source>
</evidence>
<name>A0A7Y4P3Q2_9ACTN</name>
<dbReference type="AlphaFoldDB" id="A0A7Y4P3Q2"/>
<accession>A0A7Y4P3Q2</accession>
<sequence length="625" mass="66996">MTPGWLSQTFPPDGASAAEGIRNQLGRPELDLLTILVREAAQNSWDARVRGRRRPVAFRIEFGSVSAAHLGAWRELLLQNAPLDHQLPLRGALRRSDIRLLSVSDRGTTGLGGPTRADVAQGANHDFVSFVRNIGEPRDTELGGGTYGFGKGIFYLVSKAGAVLLHTRCATDEGLQTRLIGCALWKSYVGQEDAEERRYTGRHWWGEAIDGIVEPLIGDAADQAAQRLGLQPFEADETGTTVVVIDPMLDDMEPTQAAEYVAESIAWQLWPKTIATEERPQGMQFAVRCDGREVPVPDPETTRPLDLFVAAYRELAAGEGKRLECRSPRKYLGRLGLAKRVGLPVPASMASLTAGIEDLVHHVCLMRPAELVVSYFRGPKPPSELQSYAGVFRADTGMDEIYARAEPPTHDSWNPHSLQLPESTFVRTTFRRITEALEGLLELGGTARGGGSTISLGAASGRFASLVAGADGLGGASDFKPRPGAASGGRAPGAGGGVGGSIDRGGRDGSRLNRGRIEYVGDPYLDSRDGATVVVQDFRLPDVGDHEVHVDAGVLTGPGTRETEPPIGAAVPTFVAWEGDQGRVVEDRVLRITGGDGTTWRVIVRPAADTVTELDVTVRSAPGQS</sequence>
<feature type="region of interest" description="Disordered" evidence="1">
    <location>
        <begin position="478"/>
        <end position="514"/>
    </location>
</feature>
<keyword evidence="4" id="KW-1185">Reference proteome</keyword>
<evidence type="ECO:0000313" key="2">
    <source>
        <dbReference type="EMBL" id="MBB6570443.1"/>
    </source>
</evidence>
<gene>
    <name evidence="2" type="ORF">HNR71_006080</name>
    <name evidence="3" type="ORF">HPO96_34150</name>
</gene>
<dbReference type="Proteomes" id="UP000553957">
    <property type="component" value="Unassembled WGS sequence"/>
</dbReference>
<evidence type="ECO:0000313" key="5">
    <source>
        <dbReference type="Proteomes" id="UP000553957"/>
    </source>
</evidence>
<feature type="compositionally biased region" description="Gly residues" evidence="1">
    <location>
        <begin position="486"/>
        <end position="503"/>
    </location>
</feature>
<reference evidence="2 5" key="2">
    <citation type="submission" date="2020-08" db="EMBL/GenBank/DDBJ databases">
        <title>Sequencing the genomes of 1000 actinobacteria strains.</title>
        <authorList>
            <person name="Klenk H.-P."/>
        </authorList>
    </citation>
    <scope>NUCLEOTIDE SEQUENCE [LARGE SCALE GENOMIC DNA]</scope>
    <source>
        <strain evidence="2 5">DSM 15626</strain>
    </source>
</reference>
<dbReference type="Proteomes" id="UP000534306">
    <property type="component" value="Unassembled WGS sequence"/>
</dbReference>